<feature type="region of interest" description="Disordered" evidence="1">
    <location>
        <begin position="250"/>
        <end position="287"/>
    </location>
</feature>
<evidence type="ECO:0000256" key="1">
    <source>
        <dbReference type="SAM" id="MobiDB-lite"/>
    </source>
</evidence>
<evidence type="ECO:0000313" key="2">
    <source>
        <dbReference type="EMBL" id="KAJ8866963.1"/>
    </source>
</evidence>
<protein>
    <submittedName>
        <fullName evidence="2">Uncharacterized protein</fullName>
    </submittedName>
</protein>
<evidence type="ECO:0000313" key="3">
    <source>
        <dbReference type="Proteomes" id="UP001159363"/>
    </source>
</evidence>
<gene>
    <name evidence="2" type="ORF">PR048_032825</name>
</gene>
<organism evidence="2 3">
    <name type="scientific">Dryococelus australis</name>
    <dbReference type="NCBI Taxonomy" id="614101"/>
    <lineage>
        <taxon>Eukaryota</taxon>
        <taxon>Metazoa</taxon>
        <taxon>Ecdysozoa</taxon>
        <taxon>Arthropoda</taxon>
        <taxon>Hexapoda</taxon>
        <taxon>Insecta</taxon>
        <taxon>Pterygota</taxon>
        <taxon>Neoptera</taxon>
        <taxon>Polyneoptera</taxon>
        <taxon>Phasmatodea</taxon>
        <taxon>Verophasmatodea</taxon>
        <taxon>Anareolatae</taxon>
        <taxon>Phasmatidae</taxon>
        <taxon>Eurycanthinae</taxon>
        <taxon>Dryococelus</taxon>
    </lineage>
</organism>
<dbReference type="Proteomes" id="UP001159363">
    <property type="component" value="Chromosome 15"/>
</dbReference>
<reference evidence="2 3" key="1">
    <citation type="submission" date="2023-02" db="EMBL/GenBank/DDBJ databases">
        <title>LHISI_Scaffold_Assembly.</title>
        <authorList>
            <person name="Stuart O.P."/>
            <person name="Cleave R."/>
            <person name="Magrath M.J.L."/>
            <person name="Mikheyev A.S."/>
        </authorList>
    </citation>
    <scope>NUCLEOTIDE SEQUENCE [LARGE SCALE GENOMIC DNA]</scope>
    <source>
        <strain evidence="2">Daus_M_001</strain>
        <tissue evidence="2">Leg muscle</tissue>
    </source>
</reference>
<comment type="caution">
    <text evidence="2">The sequence shown here is derived from an EMBL/GenBank/DDBJ whole genome shotgun (WGS) entry which is preliminary data.</text>
</comment>
<feature type="region of interest" description="Disordered" evidence="1">
    <location>
        <begin position="299"/>
        <end position="347"/>
    </location>
</feature>
<accession>A0ABQ9G3B1</accession>
<proteinExistence type="predicted"/>
<name>A0ABQ9G3B1_9NEOP</name>
<dbReference type="EMBL" id="JARBHB010000016">
    <property type="protein sequence ID" value="KAJ8866963.1"/>
    <property type="molecule type" value="Genomic_DNA"/>
</dbReference>
<sequence length="468" mass="52160">MKLLVRWAGPNSVFYSLTLATLGNFPARSSSSLPVNPPGVLRGCWWEGMKVPATAEHHGSPTSVSITPRHQPHPWSITVVAVECEVTRKTRYGGRHVLILLALWNVFPCWRRGDNRHPFPSSGSPVSCRRGLIIRPAAICQLCVIFPSSGSSVSCRPRLIIRPAAICQLCVIFPPPDVKWRIHAISPGLSCVGVVLVAAVSRQVFSGVSGFSRPFMLASLCPHPLSTCCWVFITNREIWAALNNEVLRPEEGEMRREWSSSGMQGRGEKVGPRENPPTSGIARHDSRMRKSGYSEIDLLTNSQCDNRTEHPPRRRHRGANPRPTDYKSATLPLSYEGRGSQPCDSKSGTLPLSYGEYTGLGLMFRLQGVQRYAIPTPHRTYTRNALDQRASLPSSRFPVYAVRVYDCSPYMSFLGDFHWLCSRAIVSPRNDTVNETNNLIIQRVPGQVKTYKSIDTMLTMSSTFLKIF</sequence>
<keyword evidence="3" id="KW-1185">Reference proteome</keyword>